<dbReference type="GO" id="GO:0008761">
    <property type="term" value="F:UDP-N-acetylglucosamine 2-epimerase activity"/>
    <property type="evidence" value="ECO:0007669"/>
    <property type="project" value="UniProtKB-EC"/>
</dbReference>
<dbReference type="NCBIfam" id="TIGR00236">
    <property type="entry name" value="wecB"/>
    <property type="match status" value="1"/>
</dbReference>
<evidence type="ECO:0000259" key="2">
    <source>
        <dbReference type="Pfam" id="PF02350"/>
    </source>
</evidence>
<keyword evidence="1 3" id="KW-0413">Isomerase</keyword>
<dbReference type="InterPro" id="IPR003331">
    <property type="entry name" value="UDP_GlcNAc_Epimerase_2_dom"/>
</dbReference>
<proteinExistence type="inferred from homology"/>
<dbReference type="SUPFAM" id="SSF53756">
    <property type="entry name" value="UDP-Glycosyltransferase/glycogen phosphorylase"/>
    <property type="match status" value="1"/>
</dbReference>
<dbReference type="PANTHER" id="PTHR43174:SF1">
    <property type="entry name" value="UDP-N-ACETYLGLUCOSAMINE 2-EPIMERASE"/>
    <property type="match status" value="1"/>
</dbReference>
<organism evidence="3 4">
    <name type="scientific">Actinomarinicola tropica</name>
    <dbReference type="NCBI Taxonomy" id="2789776"/>
    <lineage>
        <taxon>Bacteria</taxon>
        <taxon>Bacillati</taxon>
        <taxon>Actinomycetota</taxon>
        <taxon>Acidimicrobiia</taxon>
        <taxon>Acidimicrobiales</taxon>
        <taxon>Iamiaceae</taxon>
        <taxon>Actinomarinicola</taxon>
    </lineage>
</organism>
<dbReference type="PANTHER" id="PTHR43174">
    <property type="entry name" value="UDP-N-ACETYLGLUCOSAMINE 2-EPIMERASE"/>
    <property type="match status" value="1"/>
</dbReference>
<dbReference type="RefSeq" id="WP_153760433.1">
    <property type="nucleotide sequence ID" value="NZ_CP045851.1"/>
</dbReference>
<reference evidence="3 4" key="1">
    <citation type="submission" date="2019-11" db="EMBL/GenBank/DDBJ databases">
        <authorList>
            <person name="He Y."/>
        </authorList>
    </citation>
    <scope>NUCLEOTIDE SEQUENCE [LARGE SCALE GENOMIC DNA]</scope>
    <source>
        <strain evidence="3 4">SCSIO 58843</strain>
    </source>
</reference>
<dbReference type="Proteomes" id="UP000334019">
    <property type="component" value="Chromosome"/>
</dbReference>
<evidence type="ECO:0000313" key="3">
    <source>
        <dbReference type="EMBL" id="QGG96329.1"/>
    </source>
</evidence>
<keyword evidence="4" id="KW-1185">Reference proteome</keyword>
<dbReference type="AlphaFoldDB" id="A0A5Q2RHR7"/>
<accession>A0A5Q2RHR7</accession>
<dbReference type="KEGG" id="atq:GH723_15165"/>
<dbReference type="InterPro" id="IPR029767">
    <property type="entry name" value="WecB-like"/>
</dbReference>
<evidence type="ECO:0000313" key="4">
    <source>
        <dbReference type="Proteomes" id="UP000334019"/>
    </source>
</evidence>
<sequence length="360" mass="38551">MKVLTVLGTRPEIIRLSLIIEALDDAVDHVVVDTGQNPDPALSTAFYEELELRAPDHRLDLPAGRVGRRLGAVLGGVDELLAAEQPDRVVVLGDTDSAMAAIVAKRAGIPVVHLEAGNRCFDDRVPEEVNRRVIDHASDLLLPYTERSRDHLRDEGIPSSHIVVSGNPIHEVMQHHAARIESSDVLARLGLDHGGYGLATIHRQENVDDPRRLDALARSLDAAAAELGAPIVLSVHPRTADRLAAAGLDVSERIIASPPFGFADFVRLEAGARIVCTDSGTVQEECCLLGVPAVTLRDSTERPETVECGSNVVSGVEPDAVVAAVRLQLRRPRAWTPPGEYLRDDVSATVAGVVTGPLPA</sequence>
<gene>
    <name evidence="3" type="ORF">GH723_15165</name>
</gene>
<dbReference type="Gene3D" id="3.40.50.2000">
    <property type="entry name" value="Glycogen Phosphorylase B"/>
    <property type="match status" value="2"/>
</dbReference>
<protein>
    <submittedName>
        <fullName evidence="3">UDP-N-acetylglucosamine 2-epimerase (Non-hydrolyzing)</fullName>
        <ecNumber evidence="3">5.1.3.14</ecNumber>
    </submittedName>
</protein>
<feature type="domain" description="UDP-N-acetylglucosamine 2-epimerase" evidence="2">
    <location>
        <begin position="25"/>
        <end position="331"/>
    </location>
</feature>
<dbReference type="CDD" id="cd03786">
    <property type="entry name" value="GTB_UDP-GlcNAc_2-Epimerase"/>
    <property type="match status" value="1"/>
</dbReference>
<dbReference type="EMBL" id="CP045851">
    <property type="protein sequence ID" value="QGG96329.1"/>
    <property type="molecule type" value="Genomic_DNA"/>
</dbReference>
<dbReference type="EC" id="5.1.3.14" evidence="3"/>
<name>A0A5Q2RHR7_9ACTN</name>
<evidence type="ECO:0000256" key="1">
    <source>
        <dbReference type="RuleBase" id="RU003513"/>
    </source>
</evidence>
<dbReference type="Pfam" id="PF02350">
    <property type="entry name" value="Epimerase_2"/>
    <property type="match status" value="1"/>
</dbReference>
<comment type="similarity">
    <text evidence="1">Belongs to the UDP-N-acetylglucosamine 2-epimerase family.</text>
</comment>